<gene>
    <name evidence="2" type="ORF">HanXRQr2_Chr05g0217681</name>
</gene>
<name>A0A9K3J0M9_HELAN</name>
<organism evidence="2 3">
    <name type="scientific">Helianthus annuus</name>
    <name type="common">Common sunflower</name>
    <dbReference type="NCBI Taxonomy" id="4232"/>
    <lineage>
        <taxon>Eukaryota</taxon>
        <taxon>Viridiplantae</taxon>
        <taxon>Streptophyta</taxon>
        <taxon>Embryophyta</taxon>
        <taxon>Tracheophyta</taxon>
        <taxon>Spermatophyta</taxon>
        <taxon>Magnoliopsida</taxon>
        <taxon>eudicotyledons</taxon>
        <taxon>Gunneridae</taxon>
        <taxon>Pentapetalae</taxon>
        <taxon>asterids</taxon>
        <taxon>campanulids</taxon>
        <taxon>Asterales</taxon>
        <taxon>Asteraceae</taxon>
        <taxon>Asteroideae</taxon>
        <taxon>Heliantheae alliance</taxon>
        <taxon>Heliantheae</taxon>
        <taxon>Helianthus</taxon>
    </lineage>
</organism>
<proteinExistence type="predicted"/>
<protein>
    <submittedName>
        <fullName evidence="2">Uncharacterized protein</fullName>
    </submittedName>
</protein>
<comment type="caution">
    <text evidence="2">The sequence shown here is derived from an EMBL/GenBank/DDBJ whole genome shotgun (WGS) entry which is preliminary data.</text>
</comment>
<dbReference type="AlphaFoldDB" id="A0A9K3J0M9"/>
<accession>A0A9K3J0M9</accession>
<dbReference type="EMBL" id="MNCJ02000320">
    <property type="protein sequence ID" value="KAF5806127.1"/>
    <property type="molecule type" value="Genomic_DNA"/>
</dbReference>
<sequence>MQCQEAMFTKFILESVPNEDKNKFQVNPSTQPGASKPMPLNHRLRPKSPLPNCPILHLKLTNRHAPL</sequence>
<feature type="region of interest" description="Disordered" evidence="1">
    <location>
        <begin position="19"/>
        <end position="50"/>
    </location>
</feature>
<keyword evidence="3" id="KW-1185">Reference proteome</keyword>
<dbReference type="Gramene" id="mRNA:HanXRQr2_Chr05g0217681">
    <property type="protein sequence ID" value="mRNA:HanXRQr2_Chr05g0217681"/>
    <property type="gene ID" value="HanXRQr2_Chr05g0217681"/>
</dbReference>
<feature type="compositionally biased region" description="Polar residues" evidence="1">
    <location>
        <begin position="24"/>
        <end position="33"/>
    </location>
</feature>
<reference evidence="2" key="1">
    <citation type="journal article" date="2017" name="Nature">
        <title>The sunflower genome provides insights into oil metabolism, flowering and Asterid evolution.</title>
        <authorList>
            <person name="Badouin H."/>
            <person name="Gouzy J."/>
            <person name="Grassa C.J."/>
            <person name="Murat F."/>
            <person name="Staton S.E."/>
            <person name="Cottret L."/>
            <person name="Lelandais-Briere C."/>
            <person name="Owens G.L."/>
            <person name="Carrere S."/>
            <person name="Mayjonade B."/>
            <person name="Legrand L."/>
            <person name="Gill N."/>
            <person name="Kane N.C."/>
            <person name="Bowers J.E."/>
            <person name="Hubner S."/>
            <person name="Bellec A."/>
            <person name="Berard A."/>
            <person name="Berges H."/>
            <person name="Blanchet N."/>
            <person name="Boniface M.C."/>
            <person name="Brunel D."/>
            <person name="Catrice O."/>
            <person name="Chaidir N."/>
            <person name="Claudel C."/>
            <person name="Donnadieu C."/>
            <person name="Faraut T."/>
            <person name="Fievet G."/>
            <person name="Helmstetter N."/>
            <person name="King M."/>
            <person name="Knapp S.J."/>
            <person name="Lai Z."/>
            <person name="Le Paslier M.C."/>
            <person name="Lippi Y."/>
            <person name="Lorenzon L."/>
            <person name="Mandel J.R."/>
            <person name="Marage G."/>
            <person name="Marchand G."/>
            <person name="Marquand E."/>
            <person name="Bret-Mestries E."/>
            <person name="Morien E."/>
            <person name="Nambeesan S."/>
            <person name="Nguyen T."/>
            <person name="Pegot-Espagnet P."/>
            <person name="Pouilly N."/>
            <person name="Raftis F."/>
            <person name="Sallet E."/>
            <person name="Schiex T."/>
            <person name="Thomas J."/>
            <person name="Vandecasteele C."/>
            <person name="Vares D."/>
            <person name="Vear F."/>
            <person name="Vautrin S."/>
            <person name="Crespi M."/>
            <person name="Mangin B."/>
            <person name="Burke J.M."/>
            <person name="Salse J."/>
            <person name="Munos S."/>
            <person name="Vincourt P."/>
            <person name="Rieseberg L.H."/>
            <person name="Langlade N.B."/>
        </authorList>
    </citation>
    <scope>NUCLEOTIDE SEQUENCE</scope>
    <source>
        <tissue evidence="2">Leaves</tissue>
    </source>
</reference>
<evidence type="ECO:0000313" key="2">
    <source>
        <dbReference type="EMBL" id="KAF5806127.1"/>
    </source>
</evidence>
<reference evidence="2" key="2">
    <citation type="submission" date="2020-06" db="EMBL/GenBank/DDBJ databases">
        <title>Helianthus annuus Genome sequencing and assembly Release 2.</title>
        <authorList>
            <person name="Gouzy J."/>
            <person name="Langlade N."/>
            <person name="Munos S."/>
        </authorList>
    </citation>
    <scope>NUCLEOTIDE SEQUENCE</scope>
    <source>
        <tissue evidence="2">Leaves</tissue>
    </source>
</reference>
<evidence type="ECO:0000256" key="1">
    <source>
        <dbReference type="SAM" id="MobiDB-lite"/>
    </source>
</evidence>
<evidence type="ECO:0000313" key="3">
    <source>
        <dbReference type="Proteomes" id="UP000215914"/>
    </source>
</evidence>
<dbReference type="Proteomes" id="UP000215914">
    <property type="component" value="Unassembled WGS sequence"/>
</dbReference>